<dbReference type="SUPFAM" id="SSF51230">
    <property type="entry name" value="Single hybrid motif"/>
    <property type="match status" value="1"/>
</dbReference>
<evidence type="ECO:0000313" key="4">
    <source>
        <dbReference type="Proteomes" id="UP001302349"/>
    </source>
</evidence>
<evidence type="ECO:0000259" key="2">
    <source>
        <dbReference type="PROSITE" id="PS50968"/>
    </source>
</evidence>
<dbReference type="InterPro" id="IPR000089">
    <property type="entry name" value="Biotin_lipoyl"/>
</dbReference>
<keyword evidence="1" id="KW-0092">Biotin</keyword>
<protein>
    <submittedName>
        <fullName evidence="3">Biotin/lipoyl-containing protein</fullName>
    </submittedName>
</protein>
<dbReference type="Pfam" id="PF00364">
    <property type="entry name" value="Biotin_lipoyl"/>
    <property type="match status" value="1"/>
</dbReference>
<dbReference type="PROSITE" id="PS50968">
    <property type="entry name" value="BIOTINYL_LIPOYL"/>
    <property type="match status" value="1"/>
</dbReference>
<dbReference type="Gene3D" id="2.40.50.100">
    <property type="match status" value="1"/>
</dbReference>
<dbReference type="InterPro" id="IPR001882">
    <property type="entry name" value="Biotin_BS"/>
</dbReference>
<dbReference type="EMBL" id="CP136051">
    <property type="protein sequence ID" value="WOK05213.1"/>
    <property type="molecule type" value="Genomic_DNA"/>
</dbReference>
<evidence type="ECO:0000313" key="3">
    <source>
        <dbReference type="EMBL" id="WOK05213.1"/>
    </source>
</evidence>
<reference evidence="3 4" key="1">
    <citation type="journal article" date="2023" name="Microbiol. Resour. Announc.">
        <title>Complete Genome Sequence of Imperialibacter roseus strain P4T.</title>
        <authorList>
            <person name="Tizabi D.R."/>
            <person name="Bachvaroff T."/>
            <person name="Hill R.T."/>
        </authorList>
    </citation>
    <scope>NUCLEOTIDE SEQUENCE [LARGE SCALE GENOMIC DNA]</scope>
    <source>
        <strain evidence="3 4">P4T</strain>
    </source>
</reference>
<gene>
    <name evidence="3" type="ORF">RT717_19210</name>
</gene>
<feature type="domain" description="Lipoyl-binding" evidence="2">
    <location>
        <begin position="85"/>
        <end position="167"/>
    </location>
</feature>
<sequence>MAKVLIKGQKEIDVDYQTNGEVYLNGDLFNHEVVEVKPNHYHVIKSGKAFEVEIVATDKASKMVSLLVNGKKVEVTVKDKMDILLEKLGISNTTAKKANDLKAPMPGLIHEIKVREGQEVHQGDPILILEAMKMENVLKSPGDGIIKAISVEKGQSVEKNQVLITFS</sequence>
<keyword evidence="4" id="KW-1185">Reference proteome</keyword>
<name>A0ABZ0IL90_9BACT</name>
<dbReference type="InterPro" id="IPR011053">
    <property type="entry name" value="Single_hybrid_motif"/>
</dbReference>
<dbReference type="PROSITE" id="PS00188">
    <property type="entry name" value="BIOTIN"/>
    <property type="match status" value="1"/>
</dbReference>
<dbReference type="PANTHER" id="PTHR45266:SF3">
    <property type="entry name" value="OXALOACETATE DECARBOXYLASE ALPHA CHAIN"/>
    <property type="match status" value="1"/>
</dbReference>
<organism evidence="3 4">
    <name type="scientific">Imperialibacter roseus</name>
    <dbReference type="NCBI Taxonomy" id="1324217"/>
    <lineage>
        <taxon>Bacteria</taxon>
        <taxon>Pseudomonadati</taxon>
        <taxon>Bacteroidota</taxon>
        <taxon>Cytophagia</taxon>
        <taxon>Cytophagales</taxon>
        <taxon>Flammeovirgaceae</taxon>
        <taxon>Imperialibacter</taxon>
    </lineage>
</organism>
<proteinExistence type="predicted"/>
<dbReference type="PANTHER" id="PTHR45266">
    <property type="entry name" value="OXALOACETATE DECARBOXYLASE ALPHA CHAIN"/>
    <property type="match status" value="1"/>
</dbReference>
<dbReference type="CDD" id="cd06850">
    <property type="entry name" value="biotinyl_domain"/>
    <property type="match status" value="1"/>
</dbReference>
<evidence type="ECO:0000256" key="1">
    <source>
        <dbReference type="ARBA" id="ARBA00023267"/>
    </source>
</evidence>
<dbReference type="Proteomes" id="UP001302349">
    <property type="component" value="Chromosome"/>
</dbReference>
<accession>A0ABZ0IL90</accession>
<dbReference type="RefSeq" id="WP_317487976.1">
    <property type="nucleotide sequence ID" value="NZ_CP136051.1"/>
</dbReference>
<dbReference type="InterPro" id="IPR050709">
    <property type="entry name" value="Biotin_Carboxyl_Carrier/Decarb"/>
</dbReference>